<protein>
    <recommendedName>
        <fullName evidence="4">Peptidase family M50</fullName>
    </recommendedName>
</protein>
<feature type="transmembrane region" description="Helical" evidence="1">
    <location>
        <begin position="61"/>
        <end position="85"/>
    </location>
</feature>
<evidence type="ECO:0000313" key="2">
    <source>
        <dbReference type="EMBL" id="SDL05557.1"/>
    </source>
</evidence>
<keyword evidence="3" id="KW-1185">Reference proteome</keyword>
<evidence type="ECO:0000256" key="1">
    <source>
        <dbReference type="SAM" id="Phobius"/>
    </source>
</evidence>
<reference evidence="2 3" key="1">
    <citation type="submission" date="2016-10" db="EMBL/GenBank/DDBJ databases">
        <authorList>
            <person name="de Groot N.N."/>
        </authorList>
    </citation>
    <scope>NUCLEOTIDE SEQUENCE [LARGE SCALE GENOMIC DNA]</scope>
    <source>
        <strain evidence="2 3">DSM 18346</strain>
    </source>
</reference>
<gene>
    <name evidence="2" type="ORF">SAMN05660472_02524</name>
</gene>
<name>A0A1G9GY17_9FIRM</name>
<keyword evidence="1" id="KW-0812">Transmembrane</keyword>
<keyword evidence="1" id="KW-1133">Transmembrane helix</keyword>
<dbReference type="EMBL" id="FNFP01000007">
    <property type="protein sequence ID" value="SDL05557.1"/>
    <property type="molecule type" value="Genomic_DNA"/>
</dbReference>
<keyword evidence="1" id="KW-0472">Membrane</keyword>
<proteinExistence type="predicted"/>
<dbReference type="OrthoDB" id="1912846at2"/>
<dbReference type="Proteomes" id="UP000198718">
    <property type="component" value="Unassembled WGS sequence"/>
</dbReference>
<dbReference type="RefSeq" id="WP_090554089.1">
    <property type="nucleotide sequence ID" value="NZ_FNFP01000007.1"/>
</dbReference>
<evidence type="ECO:0000313" key="3">
    <source>
        <dbReference type="Proteomes" id="UP000198718"/>
    </source>
</evidence>
<feature type="transmembrane region" description="Helical" evidence="1">
    <location>
        <begin position="97"/>
        <end position="121"/>
    </location>
</feature>
<sequence length="167" mass="18962">MKSIIRRYIYFFLAITTYLIIHEGVHAIQAHIYGIYKGMGISPFGVEILITQPLTIGGVKLVLFSGLSSTVTVTIGYILLILLPKILKLRTQIVKNYLYYVILIFLLLDPLYISLLSFLVGGDINGIALGLDVSYMSVRIVYILIFVLNLFLVYRKLYPAYNSKKFN</sequence>
<accession>A0A1G9GY17</accession>
<evidence type="ECO:0008006" key="4">
    <source>
        <dbReference type="Google" id="ProtNLM"/>
    </source>
</evidence>
<feature type="transmembrane region" description="Helical" evidence="1">
    <location>
        <begin position="133"/>
        <end position="154"/>
    </location>
</feature>
<dbReference type="AlphaFoldDB" id="A0A1G9GY17"/>
<organism evidence="2 3">
    <name type="scientific">Natronincola ferrireducens</name>
    <dbReference type="NCBI Taxonomy" id="393762"/>
    <lineage>
        <taxon>Bacteria</taxon>
        <taxon>Bacillati</taxon>
        <taxon>Bacillota</taxon>
        <taxon>Clostridia</taxon>
        <taxon>Peptostreptococcales</taxon>
        <taxon>Natronincolaceae</taxon>
        <taxon>Natronincola</taxon>
    </lineage>
</organism>